<proteinExistence type="inferred from homology"/>
<dbReference type="EMBL" id="JAWWNJ010000096">
    <property type="protein sequence ID" value="KAK6996676.1"/>
    <property type="molecule type" value="Genomic_DNA"/>
</dbReference>
<gene>
    <name evidence="14" type="ORF">R3P38DRAFT_3329386</name>
</gene>
<comment type="similarity">
    <text evidence="2">Belongs to the peptidase M36 family.</text>
</comment>
<evidence type="ECO:0000256" key="6">
    <source>
        <dbReference type="ARBA" id="ARBA00022801"/>
    </source>
</evidence>
<dbReference type="GO" id="GO:0008270">
    <property type="term" value="F:zinc ion binding"/>
    <property type="evidence" value="ECO:0007669"/>
    <property type="project" value="InterPro"/>
</dbReference>
<dbReference type="PRINTS" id="PR00999">
    <property type="entry name" value="FUNGALYSIN"/>
</dbReference>
<feature type="signal peptide" evidence="13">
    <location>
        <begin position="1"/>
        <end position="23"/>
    </location>
</feature>
<name>A0AAW0A033_9AGAR</name>
<evidence type="ECO:0000256" key="9">
    <source>
        <dbReference type="ARBA" id="ARBA00023145"/>
    </source>
</evidence>
<feature type="active site" evidence="10">
    <location>
        <position position="911"/>
    </location>
</feature>
<feature type="binding site" evidence="11">
    <location>
        <position position="910"/>
    </location>
    <ligand>
        <name>Zn(2+)</name>
        <dbReference type="ChEBI" id="CHEBI:29105"/>
        <note>catalytic</note>
    </ligand>
</feature>
<dbReference type="Gene3D" id="3.10.170.10">
    <property type="match status" value="2"/>
</dbReference>
<dbReference type="GO" id="GO:0006508">
    <property type="term" value="P:proteolysis"/>
    <property type="evidence" value="ECO:0007669"/>
    <property type="project" value="UniProtKB-KW"/>
</dbReference>
<evidence type="ECO:0000256" key="10">
    <source>
        <dbReference type="PIRSR" id="PIRSR601842-1"/>
    </source>
</evidence>
<evidence type="ECO:0000313" key="14">
    <source>
        <dbReference type="EMBL" id="KAK6996676.1"/>
    </source>
</evidence>
<feature type="region of interest" description="Disordered" evidence="12">
    <location>
        <begin position="865"/>
        <end position="886"/>
    </location>
</feature>
<feature type="binding site" evidence="11">
    <location>
        <position position="914"/>
    </location>
    <ligand>
        <name>Zn(2+)</name>
        <dbReference type="ChEBI" id="CHEBI:29105"/>
        <note>catalytic</note>
    </ligand>
</feature>
<organism evidence="14 15">
    <name type="scientific">Favolaschia claudopus</name>
    <dbReference type="NCBI Taxonomy" id="2862362"/>
    <lineage>
        <taxon>Eukaryota</taxon>
        <taxon>Fungi</taxon>
        <taxon>Dikarya</taxon>
        <taxon>Basidiomycota</taxon>
        <taxon>Agaricomycotina</taxon>
        <taxon>Agaricomycetes</taxon>
        <taxon>Agaricomycetidae</taxon>
        <taxon>Agaricales</taxon>
        <taxon>Marasmiineae</taxon>
        <taxon>Mycenaceae</taxon>
        <taxon>Favolaschia</taxon>
    </lineage>
</organism>
<accession>A0AAW0A033</accession>
<dbReference type="SUPFAM" id="SSF55486">
    <property type="entry name" value="Metalloproteases ('zincins'), catalytic domain"/>
    <property type="match status" value="2"/>
</dbReference>
<dbReference type="CDD" id="cd09596">
    <property type="entry name" value="M36"/>
    <property type="match status" value="1"/>
</dbReference>
<evidence type="ECO:0000256" key="12">
    <source>
        <dbReference type="SAM" id="MobiDB-lite"/>
    </source>
</evidence>
<evidence type="ECO:0000256" key="5">
    <source>
        <dbReference type="ARBA" id="ARBA00022723"/>
    </source>
</evidence>
<dbReference type="GO" id="GO:0004222">
    <property type="term" value="F:metalloendopeptidase activity"/>
    <property type="evidence" value="ECO:0007669"/>
    <property type="project" value="InterPro"/>
</dbReference>
<protein>
    <submittedName>
        <fullName evidence="14">Extracellular metallo proteinase mep</fullName>
    </submittedName>
</protein>
<comment type="subcellular location">
    <subcellularLocation>
        <location evidence="1">Secreted</location>
    </subcellularLocation>
</comment>
<keyword evidence="6" id="KW-0378">Hydrolase</keyword>
<dbReference type="GO" id="GO:0005615">
    <property type="term" value="C:extracellular space"/>
    <property type="evidence" value="ECO:0007669"/>
    <property type="project" value="InterPro"/>
</dbReference>
<dbReference type="InterPro" id="IPR001842">
    <property type="entry name" value="Peptidase_M36"/>
</dbReference>
<comment type="caution">
    <text evidence="14">The sequence shown here is derived from an EMBL/GenBank/DDBJ whole genome shotgun (WGS) entry which is preliminary data.</text>
</comment>
<dbReference type="InterPro" id="IPR050371">
    <property type="entry name" value="Fungal_virulence_M36"/>
</dbReference>
<keyword evidence="13" id="KW-0732">Signal</keyword>
<dbReference type="Pfam" id="PF02128">
    <property type="entry name" value="Peptidase_M36"/>
    <property type="match status" value="2"/>
</dbReference>
<evidence type="ECO:0000313" key="15">
    <source>
        <dbReference type="Proteomes" id="UP001362999"/>
    </source>
</evidence>
<keyword evidence="3" id="KW-0964">Secreted</keyword>
<evidence type="ECO:0000256" key="4">
    <source>
        <dbReference type="ARBA" id="ARBA00022670"/>
    </source>
</evidence>
<evidence type="ECO:0000256" key="1">
    <source>
        <dbReference type="ARBA" id="ARBA00004613"/>
    </source>
</evidence>
<dbReference type="Gene3D" id="1.10.390.10">
    <property type="entry name" value="Neutral Protease Domain 2"/>
    <property type="match status" value="2"/>
</dbReference>
<keyword evidence="8" id="KW-0482">Metalloprotease</keyword>
<dbReference type="InterPro" id="IPR027268">
    <property type="entry name" value="Peptidase_M4/M1_CTD_sf"/>
</dbReference>
<dbReference type="PANTHER" id="PTHR33478:SF1">
    <property type="entry name" value="EXTRACELLULAR METALLOPROTEINASE MEP"/>
    <property type="match status" value="1"/>
</dbReference>
<keyword evidence="15" id="KW-1185">Reference proteome</keyword>
<evidence type="ECO:0000256" key="2">
    <source>
        <dbReference type="ARBA" id="ARBA00006006"/>
    </source>
</evidence>
<feature type="chain" id="PRO_5043350919" evidence="13">
    <location>
        <begin position="24"/>
        <end position="1104"/>
    </location>
</feature>
<evidence type="ECO:0000256" key="11">
    <source>
        <dbReference type="PIRSR" id="PIRSR601842-2"/>
    </source>
</evidence>
<feature type="binding site" evidence="11">
    <location>
        <position position="939"/>
    </location>
    <ligand>
        <name>Zn(2+)</name>
        <dbReference type="ChEBI" id="CHEBI:29105"/>
        <note>catalytic</note>
    </ligand>
</feature>
<comment type="cofactor">
    <cofactor evidence="11">
        <name>Zn(2+)</name>
        <dbReference type="ChEBI" id="CHEBI:29105"/>
    </cofactor>
    <text evidence="11">Binds 1 zinc ion per subunit.</text>
</comment>
<keyword evidence="7 11" id="KW-0862">Zinc</keyword>
<keyword evidence="5 11" id="KW-0479">Metal-binding</keyword>
<sequence>MVVFNKFFTSVFLAVVYASSTSAAPSPISSKHASHRHRELPRGLTLETYHPPANFVTYGAGIDHPLRKRAGVSLQESSVAFLQDHLGPGWTEDDVAYHSGFAGDVTTHAYLKQSLNGIAFANAVANVAFNSDDKVVAAGNTFIRPKSIASANATVSFEDAVATAEEALGGTYNSHTTGLEYFVKEDNTAVLVHTLQVRNKEDGSWYNAYVDAHKNELVSVTDYVAEATFRALPIQKKNPGEGFELLVDPEDLESSPNGWNFDGQQNTTTTSGNNVISFQGRTLSRETAPGVFDFTIDPTRSPQVAVNVDASRVHNFYLLNTMHDIAYRYGFTEKAFNFQADNLGKGGRGNDQVLASVQDASGTNNADFATPPDGQSGQMRMFLFTATNPPRDGALENDIPVHEFTHGITNRLTGGGTAACLQSVEAGGLGEGWSDAMAEWTEQTSATIKDYAVGQFVSNSAAGIRSAPYSTDKAVNPLTFASAGQLNEVHKSHPRAHPHRRSFVNMVAFNKFFTSVFLAIVYASSSAAAPSPIDSKHTTHRTRELPGGLKLETYHPEGNYVTFGEGVDHPLRKRAGVSFRESSVAFLESHLGSKFQSKDIVYHSGYTGDVVTHAYLKQSHNGIFFANAVANVAFNSDDKVVAAGHTFVAPSSIASSEPSVPFEDAVTTAESALAGTYNGQPPQLKYFVKEDKTAVLVHAFQVQNTDAGSWYQAYVDAHTNKLVSVTDFVAKASYRVLPITKEVPDQGFELVANPADPGASPNGWHFDGKTNSTTTSGNNVITYKGSQSSVSKQSSSGLVFDYKQNPTAAPTTAVNVDAARVNNFYLVNTMHDIAYKYGFTEKAFNFQSDNLGKGGKGNDRVTASIQDSADTDNADFATPPDGQSGHMRMFLFTQTRPQRDGALENDIPVHEFTHGITNRMTGGGTGECLQSTEAGGMGEGWSDAMAEWTEQTSATIKDYVMGQYVINSAAGIRSKPYSTSKTVNPLTYASVGKLNEVHNIGEVWANMLHNVYAALVGVHGFAADAHTNPDGTSGNQVFLHLFLDSLALQPCEPTFLTARDAWLQADVNRYSGANKCTLWKAFASRGLGVNAKGHKDDATLPSGC</sequence>
<evidence type="ECO:0000256" key="3">
    <source>
        <dbReference type="ARBA" id="ARBA00022525"/>
    </source>
</evidence>
<evidence type="ECO:0000256" key="7">
    <source>
        <dbReference type="ARBA" id="ARBA00022833"/>
    </source>
</evidence>
<reference evidence="14 15" key="1">
    <citation type="journal article" date="2024" name="J Genomics">
        <title>Draft genome sequencing and assembly of Favolaschia claudopus CIRM-BRFM 2984 isolated from oak limbs.</title>
        <authorList>
            <person name="Navarro D."/>
            <person name="Drula E."/>
            <person name="Chaduli D."/>
            <person name="Cazenave R."/>
            <person name="Ahrendt S."/>
            <person name="Wang J."/>
            <person name="Lipzen A."/>
            <person name="Daum C."/>
            <person name="Barry K."/>
            <person name="Grigoriev I.V."/>
            <person name="Favel A."/>
            <person name="Rosso M.N."/>
            <person name="Martin F."/>
        </authorList>
    </citation>
    <scope>NUCLEOTIDE SEQUENCE [LARGE SCALE GENOMIC DNA]</scope>
    <source>
        <strain evidence="14 15">CIRM-BRFM 2984</strain>
    </source>
</reference>
<dbReference type="Proteomes" id="UP001362999">
    <property type="component" value="Unassembled WGS sequence"/>
</dbReference>
<keyword evidence="4" id="KW-0645">Protease</keyword>
<dbReference type="PANTHER" id="PTHR33478">
    <property type="entry name" value="EXTRACELLULAR METALLOPROTEINASE MEP"/>
    <property type="match status" value="1"/>
</dbReference>
<keyword evidence="9" id="KW-0865">Zymogen</keyword>
<dbReference type="AlphaFoldDB" id="A0AAW0A033"/>
<evidence type="ECO:0000256" key="8">
    <source>
        <dbReference type="ARBA" id="ARBA00023049"/>
    </source>
</evidence>
<evidence type="ECO:0000256" key="13">
    <source>
        <dbReference type="SAM" id="SignalP"/>
    </source>
</evidence>